<keyword evidence="2" id="KW-1185">Reference proteome</keyword>
<dbReference type="Proteomes" id="UP000237271">
    <property type="component" value="Unassembled WGS sequence"/>
</dbReference>
<gene>
    <name evidence="1" type="ORF">PHPALM_14030</name>
</gene>
<evidence type="ECO:0000313" key="2">
    <source>
        <dbReference type="Proteomes" id="UP000237271"/>
    </source>
</evidence>
<dbReference type="OrthoDB" id="111624at2759"/>
<proteinExistence type="predicted"/>
<name>A0A2P4XVS9_9STRA</name>
<dbReference type="AlphaFoldDB" id="A0A2P4XVS9"/>
<organism evidence="1 2">
    <name type="scientific">Phytophthora palmivora</name>
    <dbReference type="NCBI Taxonomy" id="4796"/>
    <lineage>
        <taxon>Eukaryota</taxon>
        <taxon>Sar</taxon>
        <taxon>Stramenopiles</taxon>
        <taxon>Oomycota</taxon>
        <taxon>Peronosporomycetes</taxon>
        <taxon>Peronosporales</taxon>
        <taxon>Peronosporaceae</taxon>
        <taxon>Phytophthora</taxon>
    </lineage>
</organism>
<dbReference type="EMBL" id="NCKW01007832">
    <property type="protein sequence ID" value="POM69660.1"/>
    <property type="molecule type" value="Genomic_DNA"/>
</dbReference>
<protein>
    <submittedName>
        <fullName evidence="1">Uncharacterized protein</fullName>
    </submittedName>
</protein>
<evidence type="ECO:0000313" key="1">
    <source>
        <dbReference type="EMBL" id="POM69660.1"/>
    </source>
</evidence>
<accession>A0A2P4XVS9</accession>
<comment type="caution">
    <text evidence="1">The sequence shown here is derived from an EMBL/GenBank/DDBJ whole genome shotgun (WGS) entry which is preliminary data.</text>
</comment>
<reference evidence="1 2" key="1">
    <citation type="journal article" date="2017" name="Genome Biol. Evol.">
        <title>Phytophthora megakarya and P. palmivora, closely related causal agents of cacao black pod rot, underwent increases in genome sizes and gene numbers by different mechanisms.</title>
        <authorList>
            <person name="Ali S.S."/>
            <person name="Shao J."/>
            <person name="Lary D.J."/>
            <person name="Kronmiller B."/>
            <person name="Shen D."/>
            <person name="Strem M.D."/>
            <person name="Amoako-Attah I."/>
            <person name="Akrofi A.Y."/>
            <person name="Begoude B.A."/>
            <person name="Ten Hoopen G.M."/>
            <person name="Coulibaly K."/>
            <person name="Kebe B.I."/>
            <person name="Melnick R.L."/>
            <person name="Guiltinan M.J."/>
            <person name="Tyler B.M."/>
            <person name="Meinhardt L.W."/>
            <person name="Bailey B.A."/>
        </authorList>
    </citation>
    <scope>NUCLEOTIDE SEQUENCE [LARGE SCALE GENOMIC DNA]</scope>
    <source>
        <strain evidence="2">sbr112.9</strain>
    </source>
</reference>
<sequence length="223" mass="25330">MRGKIDCKAQGLHLPRQKALDRLRSWPKHDFPDLVGPIHLCPTCFVRMYPFCGTPAGTDSFGQYILCPGYNSGAGDEAVITSGTNHVEVTDRPPRARSSQHVSTIHRRRVLVWMVEHEKANRKKLMFARAVDEFPAIFNSATRNANLSKALSWWNKREKLLNPPRGAVELPSLRSNGRSRVNIKELAGRGHPRSKWVNWLYPRLVSEFDRPSKLGLKFDSPLP</sequence>